<evidence type="ECO:0000313" key="12">
    <source>
        <dbReference type="Proteomes" id="UP000036681"/>
    </source>
</evidence>
<reference evidence="13" key="1">
    <citation type="submission" date="2023-03" db="UniProtKB">
        <authorList>
            <consortium name="WormBaseParasite"/>
        </authorList>
    </citation>
    <scope>IDENTIFICATION</scope>
</reference>
<dbReference type="WBParaSite" id="ALUE_0000839201-mRNA-1">
    <property type="protein sequence ID" value="ALUE_0000839201-mRNA-1"/>
    <property type="gene ID" value="ALUE_0000839201"/>
</dbReference>
<protein>
    <submittedName>
        <fullName evidence="13">PLAT domain-containing protein</fullName>
    </submittedName>
</protein>
<dbReference type="Gene3D" id="2.60.60.20">
    <property type="entry name" value="PLAT/LH2 domain"/>
    <property type="match status" value="1"/>
</dbReference>
<feature type="transmembrane region" description="Helical" evidence="10">
    <location>
        <begin position="495"/>
        <end position="516"/>
    </location>
</feature>
<feature type="transmembrane region" description="Helical" evidence="10">
    <location>
        <begin position="1400"/>
        <end position="1422"/>
    </location>
</feature>
<dbReference type="PRINTS" id="PR01433">
    <property type="entry name" value="POLYCYSTIN2"/>
</dbReference>
<dbReference type="Pfam" id="PF20519">
    <property type="entry name" value="Polycystin_dom"/>
    <property type="match status" value="1"/>
</dbReference>
<comment type="similarity">
    <text evidence="2">Belongs to the polycystin family.</text>
</comment>
<keyword evidence="6 10" id="KW-0472">Membrane</keyword>
<dbReference type="GO" id="GO:0050982">
    <property type="term" value="P:detection of mechanical stimulus"/>
    <property type="evidence" value="ECO:0007669"/>
    <property type="project" value="TreeGrafter"/>
</dbReference>
<dbReference type="PANTHER" id="PTHR10877:SF194">
    <property type="entry name" value="LOCATION OF VULVA DEFECTIVE 1"/>
    <property type="match status" value="1"/>
</dbReference>
<evidence type="ECO:0000256" key="2">
    <source>
        <dbReference type="ARBA" id="ARBA00007200"/>
    </source>
</evidence>
<name>A0A9J2PEN9_ASCLU</name>
<sequence>MELLINVLVPSDYDVSFLILPLKTALLTDTKSQSFLAADSQQKINELLKDANNYLQQNASDLSTDQLDDIVGSTMSIIGGMIESNNVALNNPLSGDRDAALKYDIMNYDKLFLGIPLDRSSITYVDHLTADEWAFSAAQTQQKALNRQFINTANTLLSTIADELVRRQSANGLGAASVYKDSGAIGMNVEYGYASDIFANPLECKSWKVLISSKFQIHFPPSLQLLNVQSIPDTQMIQSNFFCYDENPYQHIYNYKPLITSGAALSSLKIYDGDVIPVQNTLWPITLEATLQGWSDLPTEAYCTEFQDYQVLDIHSFVTTVWNGSLFIDFKKGSGSVEEGEIWIFVAFQRLPGPLPEDHDWRFLVVTNHFMIGSADMVNMTGRFFIGVGSTIPLHRYSNQSNVVVYTHNGSAPIYFAKKLPFDYTIRVLTKGCYYLADGSIGFSNYGETIGEYVGDEFVQCLSNHLTTFSVGLFKADIPDLFKYVYIENDQPRSAAILIIVATFSAFMAIVGWTAFHHDLQDISKLHDFIRNLWTKWNLCLLHHTNMRGYIQHIRVEGELTCLHFLKEDSLPTQILLKGRIRYMMDNKYHADYKYLVAVETGYRMFATTDSRVHLNVIGDKAMELSRELCGDEDMGRQFRWGTTDRFLMTTVWSLGQLQKIRIWTDESGCGHRQSWYCSTITFKDLQTNEIFEFYVNDWFGSQTYDGKTQRVIPVATKREHSILRKAFSFHSIADHLTYWNMFTGATSRHFSLIVAFRINHASQSSGGGMLTRLRFNRVERVLNVYLAMLLAMLINIIVVAHESYVEVNLTSLSILGYYFTWKDVALGFGFSWVCVPSSILIPYVHSFIPVMHKASERGEKFLRMSKHDFDGRLKWKHRFAHMFKYIEFVIAIAIAITIMHFAFIYYTEQTMAFSRRFLITVLFWIVFTEPLKAFICSLYCTITCKNHQLIRDYELPEISERIAETDDVPKREIVGEVEKKVVALRGVCTTRDRRMRDEQLFVTTREIAFVFVSVNICLGIAFISQDTAAYYYQVEMRNLLCAAPHQNFTQITTVAAFWSYMQTHFINDVKKLQHPLSAMRVSWYDGKPAWGMRGFMNDKVSRTMGYGILRQVRSVPNRNCGLVEKLAGYFNACEGYTRERFEDNTPAYSVGWKSAVDINDAQPQYIYYSQEALQGTTFYGTHDAYTGGGYVQTLNGSAEELHTAFTRLEKENWIDEGTRAVFIEFSAYNVQTNHFSVIQLALEMPPFGTVFPTASIQIVRLLNDADGRGSIVTLCEVLYTLLCIFLPLNELFMLFFDGPRKYLLSFWNYINLAIAAFAIASLVSYVYRQIGINEAVALFTATNGNSYIRLDRQRDLQLNFLAFLSIVVFFTCMKMINVLRFNRRIGLFTQTLSQSARTIVVFGAVFGIVSVAFDSALFIMLSPRLQSYSNLSSVAKSSIISLLGKLFATDIATVSHFGTAIYMVFMLAGKIVLLNLFVMMVMTEFEILRCDPKNQSNDYEALDHIGSKALKICKQYKRHHLPNLGFPDAYHTSLVCDRLDAKIELLAHSINAFCWHINFASNIRGDLMK</sequence>
<comment type="subcellular location">
    <subcellularLocation>
        <location evidence="1">Membrane</location>
        <topology evidence="1">Multi-pass membrane protein</topology>
    </subcellularLocation>
</comment>
<keyword evidence="12" id="KW-1185">Reference proteome</keyword>
<evidence type="ECO:0000256" key="7">
    <source>
        <dbReference type="ARBA" id="ARBA00023180"/>
    </source>
</evidence>
<dbReference type="FunFam" id="2.60.60.20:FF:000027">
    <property type="entry name" value="Protein CBR-LOV-1"/>
    <property type="match status" value="1"/>
</dbReference>
<keyword evidence="5 10" id="KW-1133">Transmembrane helix</keyword>
<feature type="transmembrane region" description="Helical" evidence="10">
    <location>
        <begin position="1309"/>
        <end position="1328"/>
    </location>
</feature>
<dbReference type="Pfam" id="PF01477">
    <property type="entry name" value="PLAT"/>
    <property type="match status" value="1"/>
</dbReference>
<dbReference type="InterPro" id="IPR051223">
    <property type="entry name" value="Polycystin"/>
</dbReference>
<evidence type="ECO:0000256" key="9">
    <source>
        <dbReference type="PROSITE-ProRule" id="PRU00152"/>
    </source>
</evidence>
<dbReference type="Pfam" id="PF08016">
    <property type="entry name" value="PKD_channel"/>
    <property type="match status" value="1"/>
</dbReference>
<dbReference type="PANTHER" id="PTHR10877">
    <property type="entry name" value="POLYCYSTIN FAMILY MEMBER"/>
    <property type="match status" value="1"/>
</dbReference>
<dbReference type="InterPro" id="IPR003915">
    <property type="entry name" value="PKD_2"/>
</dbReference>
<keyword evidence="3 10" id="KW-0812">Transmembrane</keyword>
<dbReference type="GO" id="GO:0005509">
    <property type="term" value="F:calcium ion binding"/>
    <property type="evidence" value="ECO:0007669"/>
    <property type="project" value="InterPro"/>
</dbReference>
<dbReference type="Proteomes" id="UP000036681">
    <property type="component" value="Unplaced"/>
</dbReference>
<proteinExistence type="inferred from homology"/>
<feature type="transmembrane region" description="Helical" evidence="10">
    <location>
        <begin position="1361"/>
        <end position="1380"/>
    </location>
</feature>
<evidence type="ECO:0000256" key="5">
    <source>
        <dbReference type="ARBA" id="ARBA00022989"/>
    </source>
</evidence>
<dbReference type="InterPro" id="IPR046791">
    <property type="entry name" value="Polycystin_dom"/>
</dbReference>
<feature type="transmembrane region" description="Helical" evidence="10">
    <location>
        <begin position="918"/>
        <end position="943"/>
    </location>
</feature>
<dbReference type="InterPro" id="IPR001024">
    <property type="entry name" value="PLAT/LH2_dom"/>
</dbReference>
<evidence type="ECO:0000259" key="11">
    <source>
        <dbReference type="PROSITE" id="PS50095"/>
    </source>
</evidence>
<dbReference type="GO" id="GO:0016020">
    <property type="term" value="C:membrane"/>
    <property type="evidence" value="ECO:0007669"/>
    <property type="project" value="UniProtKB-SubCell"/>
</dbReference>
<evidence type="ECO:0000256" key="4">
    <source>
        <dbReference type="ARBA" id="ARBA00022729"/>
    </source>
</evidence>
<evidence type="ECO:0000256" key="3">
    <source>
        <dbReference type="ARBA" id="ARBA00022692"/>
    </source>
</evidence>
<feature type="transmembrane region" description="Helical" evidence="10">
    <location>
        <begin position="1461"/>
        <end position="1483"/>
    </location>
</feature>
<feature type="disulfide bond" evidence="8">
    <location>
        <begin position="1121"/>
        <end position="1134"/>
    </location>
</feature>
<feature type="transmembrane region" description="Helical" evidence="10">
    <location>
        <begin position="783"/>
        <end position="805"/>
    </location>
</feature>
<dbReference type="GO" id="GO:0005262">
    <property type="term" value="F:calcium channel activity"/>
    <property type="evidence" value="ECO:0007669"/>
    <property type="project" value="TreeGrafter"/>
</dbReference>
<accession>A0A9J2PEN9</accession>
<dbReference type="PROSITE" id="PS50095">
    <property type="entry name" value="PLAT"/>
    <property type="match status" value="1"/>
</dbReference>
<dbReference type="SUPFAM" id="SSF49723">
    <property type="entry name" value="Lipase/lipooxygenase domain (PLAT/LH2 domain)"/>
    <property type="match status" value="1"/>
</dbReference>
<dbReference type="SMART" id="SM00308">
    <property type="entry name" value="LH2"/>
    <property type="match status" value="1"/>
</dbReference>
<organism evidence="12 13">
    <name type="scientific">Ascaris lumbricoides</name>
    <name type="common">Giant roundworm</name>
    <dbReference type="NCBI Taxonomy" id="6252"/>
    <lineage>
        <taxon>Eukaryota</taxon>
        <taxon>Metazoa</taxon>
        <taxon>Ecdysozoa</taxon>
        <taxon>Nematoda</taxon>
        <taxon>Chromadorea</taxon>
        <taxon>Rhabditida</taxon>
        <taxon>Spirurina</taxon>
        <taxon>Ascaridomorpha</taxon>
        <taxon>Ascaridoidea</taxon>
        <taxon>Ascarididae</taxon>
        <taxon>Ascaris</taxon>
    </lineage>
</organism>
<evidence type="ECO:0000256" key="1">
    <source>
        <dbReference type="ARBA" id="ARBA00004141"/>
    </source>
</evidence>
<keyword evidence="4" id="KW-0732">Signal</keyword>
<evidence type="ECO:0000256" key="8">
    <source>
        <dbReference type="PIRSR" id="PIRSR603915-2"/>
    </source>
</evidence>
<dbReference type="InterPro" id="IPR013122">
    <property type="entry name" value="PKD1_2_channel"/>
</dbReference>
<evidence type="ECO:0000256" key="10">
    <source>
        <dbReference type="SAM" id="Phobius"/>
    </source>
</evidence>
<feature type="transmembrane region" description="Helical" evidence="10">
    <location>
        <begin position="825"/>
        <end position="845"/>
    </location>
</feature>
<dbReference type="InterPro" id="IPR036392">
    <property type="entry name" value="PLAT/LH2_dom_sf"/>
</dbReference>
<feature type="transmembrane region" description="Helical" evidence="10">
    <location>
        <begin position="1278"/>
        <end position="1297"/>
    </location>
</feature>
<feature type="transmembrane region" description="Helical" evidence="10">
    <location>
        <begin position="1001"/>
        <end position="1024"/>
    </location>
</feature>
<keyword evidence="7" id="KW-0325">Glycoprotein</keyword>
<evidence type="ECO:0000256" key="6">
    <source>
        <dbReference type="ARBA" id="ARBA00023136"/>
    </source>
</evidence>
<comment type="caution">
    <text evidence="9">Lacks conserved residue(s) required for the propagation of feature annotation.</text>
</comment>
<feature type="transmembrane region" description="Helical" evidence="10">
    <location>
        <begin position="883"/>
        <end position="906"/>
    </location>
</feature>
<evidence type="ECO:0000313" key="13">
    <source>
        <dbReference type="WBParaSite" id="ALUE_0000839201-mRNA-1"/>
    </source>
</evidence>
<feature type="domain" description="PLAT" evidence="11">
    <location>
        <begin position="593"/>
        <end position="714"/>
    </location>
</feature>